<evidence type="ECO:0000256" key="1">
    <source>
        <dbReference type="SAM" id="Phobius"/>
    </source>
</evidence>
<gene>
    <name evidence="2" type="ORF">AN957_19185</name>
</gene>
<dbReference type="AlphaFoldDB" id="A0A0Q3VIF2"/>
<dbReference type="STRING" id="1637975.AN957_19185"/>
<feature type="transmembrane region" description="Helical" evidence="1">
    <location>
        <begin position="55"/>
        <end position="73"/>
    </location>
</feature>
<reference evidence="2 3" key="1">
    <citation type="submission" date="2015-09" db="EMBL/GenBank/DDBJ databases">
        <title>Genome sequencing project for genomic taxonomy and phylogenomics of Bacillus-like bacteria.</title>
        <authorList>
            <person name="Liu B."/>
            <person name="Wang J."/>
            <person name="Zhu Y."/>
            <person name="Liu G."/>
            <person name="Chen Q."/>
            <person name="Chen Z."/>
            <person name="Lan J."/>
            <person name="Che J."/>
            <person name="Ge C."/>
            <person name="Shi H."/>
            <person name="Pan Z."/>
            <person name="Liu X."/>
        </authorList>
    </citation>
    <scope>NUCLEOTIDE SEQUENCE [LARGE SCALE GENOMIC DNA]</scope>
    <source>
        <strain evidence="2 3">FJAT-18043</strain>
    </source>
</reference>
<sequence length="75" mass="8760">MQEQTYNHSPSTYTLEVLSSEYRSSDLARTEKKQIDVTDEEVCLFLDHAHKCWPIVFWVFSSVIAVLFMFGVIQN</sequence>
<keyword evidence="3" id="KW-1185">Reference proteome</keyword>
<accession>A0A0Q3VIF2</accession>
<comment type="caution">
    <text evidence="2">The sequence shown here is derived from an EMBL/GenBank/DDBJ whole genome shotgun (WGS) entry which is preliminary data.</text>
</comment>
<organism evidence="2 3">
    <name type="scientific">Cytobacillus solani</name>
    <dbReference type="NCBI Taxonomy" id="1637975"/>
    <lineage>
        <taxon>Bacteria</taxon>
        <taxon>Bacillati</taxon>
        <taxon>Bacillota</taxon>
        <taxon>Bacilli</taxon>
        <taxon>Bacillales</taxon>
        <taxon>Bacillaceae</taxon>
        <taxon>Cytobacillus</taxon>
    </lineage>
</organism>
<keyword evidence="1" id="KW-0812">Transmembrane</keyword>
<keyword evidence="1" id="KW-0472">Membrane</keyword>
<dbReference type="Proteomes" id="UP000050996">
    <property type="component" value="Unassembled WGS sequence"/>
</dbReference>
<dbReference type="EMBL" id="LJIX01000006">
    <property type="protein sequence ID" value="KQL20498.1"/>
    <property type="molecule type" value="Genomic_DNA"/>
</dbReference>
<evidence type="ECO:0000313" key="2">
    <source>
        <dbReference type="EMBL" id="KQL20498.1"/>
    </source>
</evidence>
<evidence type="ECO:0000313" key="3">
    <source>
        <dbReference type="Proteomes" id="UP000050996"/>
    </source>
</evidence>
<name>A0A0Q3VIF2_9BACI</name>
<protein>
    <submittedName>
        <fullName evidence="2">Uncharacterized protein</fullName>
    </submittedName>
</protein>
<dbReference type="RefSeq" id="WP_053475498.1">
    <property type="nucleotide sequence ID" value="NZ_LJIX01000006.1"/>
</dbReference>
<dbReference type="PATRIC" id="fig|1637975.4.peg.3799"/>
<keyword evidence="1" id="KW-1133">Transmembrane helix</keyword>
<proteinExistence type="predicted"/>